<keyword evidence="1" id="KW-0472">Membrane</keyword>
<sequence length="36" mass="4195">MGFINFCCNSFLFLFIHFSYLALLRELLFFGGNDSP</sequence>
<proteinExistence type="predicted"/>
<evidence type="ECO:0000313" key="2">
    <source>
        <dbReference type="EMBL" id="OAY58699.1"/>
    </source>
</evidence>
<protein>
    <submittedName>
        <fullName evidence="2">Uncharacterized protein</fullName>
    </submittedName>
</protein>
<dbReference type="AlphaFoldDB" id="A0A2C9WFJ4"/>
<keyword evidence="1" id="KW-0812">Transmembrane</keyword>
<evidence type="ECO:0000256" key="1">
    <source>
        <dbReference type="SAM" id="Phobius"/>
    </source>
</evidence>
<reference evidence="2" key="1">
    <citation type="submission" date="2016-02" db="EMBL/GenBank/DDBJ databases">
        <title>WGS assembly of Manihot esculenta.</title>
        <authorList>
            <person name="Bredeson J.V."/>
            <person name="Prochnik S.E."/>
            <person name="Lyons J.B."/>
            <person name="Schmutz J."/>
            <person name="Grimwood J."/>
            <person name="Vrebalov J."/>
            <person name="Bart R.S."/>
            <person name="Amuge T."/>
            <person name="Ferguson M.E."/>
            <person name="Green R."/>
            <person name="Putnam N."/>
            <person name="Stites J."/>
            <person name="Rounsley S."/>
            <person name="Rokhsar D.S."/>
        </authorList>
    </citation>
    <scope>NUCLEOTIDE SEQUENCE [LARGE SCALE GENOMIC DNA]</scope>
    <source>
        <tissue evidence="2">Leaf</tissue>
    </source>
</reference>
<feature type="transmembrane region" description="Helical" evidence="1">
    <location>
        <begin position="12"/>
        <end position="31"/>
    </location>
</feature>
<dbReference type="EMBL" id="CM004388">
    <property type="protein sequence ID" value="OAY58699.1"/>
    <property type="molecule type" value="Genomic_DNA"/>
</dbReference>
<gene>
    <name evidence="2" type="ORF">MANES_02G200300</name>
</gene>
<name>A0A2C9WFJ4_MANES</name>
<organism evidence="2">
    <name type="scientific">Manihot esculenta</name>
    <name type="common">Cassava</name>
    <name type="synonym">Jatropha manihot</name>
    <dbReference type="NCBI Taxonomy" id="3983"/>
    <lineage>
        <taxon>Eukaryota</taxon>
        <taxon>Viridiplantae</taxon>
        <taxon>Streptophyta</taxon>
        <taxon>Embryophyta</taxon>
        <taxon>Tracheophyta</taxon>
        <taxon>Spermatophyta</taxon>
        <taxon>Magnoliopsida</taxon>
        <taxon>eudicotyledons</taxon>
        <taxon>Gunneridae</taxon>
        <taxon>Pentapetalae</taxon>
        <taxon>rosids</taxon>
        <taxon>fabids</taxon>
        <taxon>Malpighiales</taxon>
        <taxon>Euphorbiaceae</taxon>
        <taxon>Crotonoideae</taxon>
        <taxon>Manihoteae</taxon>
        <taxon>Manihot</taxon>
    </lineage>
</organism>
<keyword evidence="1" id="KW-1133">Transmembrane helix</keyword>
<accession>A0A2C9WFJ4</accession>